<name>A0A8H6XDU3_9AGAR</name>
<reference evidence="7" key="1">
    <citation type="submission" date="2020-05" db="EMBL/GenBank/DDBJ databases">
        <title>Mycena genomes resolve the evolution of fungal bioluminescence.</title>
        <authorList>
            <person name="Tsai I.J."/>
        </authorList>
    </citation>
    <scope>NUCLEOTIDE SEQUENCE</scope>
    <source>
        <strain evidence="7">160909Yilan</strain>
    </source>
</reference>
<accession>A0A8H6XDU3</accession>
<dbReference type="OrthoDB" id="29058at2759"/>
<comment type="function">
    <text evidence="1">Involved in nucleolar processing of pre-18S ribosomal RNA.</text>
</comment>
<feature type="compositionally biased region" description="Acidic residues" evidence="6">
    <location>
        <begin position="295"/>
        <end position="305"/>
    </location>
</feature>
<feature type="region of interest" description="Disordered" evidence="6">
    <location>
        <begin position="281"/>
        <end position="318"/>
    </location>
</feature>
<dbReference type="AlphaFoldDB" id="A0A8H6XDU3"/>
<protein>
    <recommendedName>
        <fullName evidence="9">U3 small nucleolar RNA-associated protein 11</fullName>
    </recommendedName>
</protein>
<evidence type="ECO:0000313" key="8">
    <source>
        <dbReference type="Proteomes" id="UP000623467"/>
    </source>
</evidence>
<keyword evidence="8" id="KW-1185">Reference proteome</keyword>
<dbReference type="InterPro" id="IPR007144">
    <property type="entry name" value="SSU_processome_Utp11"/>
</dbReference>
<evidence type="ECO:0000256" key="3">
    <source>
        <dbReference type="ARBA" id="ARBA00008105"/>
    </source>
</evidence>
<sequence length="338" mass="39309">MPLRNSIHRRNHKERSQLANRARLGILEKHKDYVKRAQDYHSKQDRLTRLKQKAAERNKDEFYFSMSRQTSKGGVHVADRGNVALPQDIVKVLKTQDENYVRTMRSAGLKKIDKIKAQLMAAADLMKPLALENDEDVEELEPDEIKTLQDAGIISKRKGKARAPKHIVFVENEDEARQYASSSRTTLDVPMDDPLPAATQADELMDLGWKVDAKKSRRRDATHSEEDSQDVIDVFSEERRELSRSNRKRLLKELYARLFRDTQLRYAEREFEMQRQMMGKGARKKIAGVESVGGGDDDEEDEDEIDARRGKRRAPAHKVVDPKTYKPRVYKWRLERKR</sequence>
<evidence type="ECO:0008006" key="9">
    <source>
        <dbReference type="Google" id="ProtNLM"/>
    </source>
</evidence>
<evidence type="ECO:0000256" key="2">
    <source>
        <dbReference type="ARBA" id="ARBA00004604"/>
    </source>
</evidence>
<proteinExistence type="inferred from homology"/>
<evidence type="ECO:0000256" key="4">
    <source>
        <dbReference type="ARBA" id="ARBA00022552"/>
    </source>
</evidence>
<dbReference type="GO" id="GO:0006364">
    <property type="term" value="P:rRNA processing"/>
    <property type="evidence" value="ECO:0007669"/>
    <property type="project" value="UniProtKB-KW"/>
</dbReference>
<evidence type="ECO:0000256" key="5">
    <source>
        <dbReference type="ARBA" id="ARBA00023242"/>
    </source>
</evidence>
<keyword evidence="4" id="KW-0698">rRNA processing</keyword>
<evidence type="ECO:0000256" key="1">
    <source>
        <dbReference type="ARBA" id="ARBA00004099"/>
    </source>
</evidence>
<evidence type="ECO:0000313" key="7">
    <source>
        <dbReference type="EMBL" id="KAF7339278.1"/>
    </source>
</evidence>
<keyword evidence="5" id="KW-0539">Nucleus</keyword>
<dbReference type="GO" id="GO:0032040">
    <property type="term" value="C:small-subunit processome"/>
    <property type="evidence" value="ECO:0007669"/>
    <property type="project" value="InterPro"/>
</dbReference>
<dbReference type="Pfam" id="PF03998">
    <property type="entry name" value="Utp11"/>
    <property type="match status" value="1"/>
</dbReference>
<dbReference type="EMBL" id="JACAZH010000031">
    <property type="protein sequence ID" value="KAF7339278.1"/>
    <property type="molecule type" value="Genomic_DNA"/>
</dbReference>
<dbReference type="PANTHER" id="PTHR12838">
    <property type="entry name" value="U3 SMALL NUCLEOLAR RNA-ASSOCIATED PROTEIN 11"/>
    <property type="match status" value="1"/>
</dbReference>
<comment type="subcellular location">
    <subcellularLocation>
        <location evidence="2">Nucleus</location>
        <location evidence="2">Nucleolus</location>
    </subcellularLocation>
</comment>
<evidence type="ECO:0000256" key="6">
    <source>
        <dbReference type="SAM" id="MobiDB-lite"/>
    </source>
</evidence>
<feature type="region of interest" description="Disordered" evidence="6">
    <location>
        <begin position="179"/>
        <end position="201"/>
    </location>
</feature>
<dbReference type="Proteomes" id="UP000623467">
    <property type="component" value="Unassembled WGS sequence"/>
</dbReference>
<comment type="caution">
    <text evidence="7">The sequence shown here is derived from an EMBL/GenBank/DDBJ whole genome shotgun (WGS) entry which is preliminary data.</text>
</comment>
<dbReference type="PANTHER" id="PTHR12838:SF0">
    <property type="entry name" value="U3 SMALL NUCLEOLAR RNA-ASSOCIATED PROTEIN 11-RELATED"/>
    <property type="match status" value="1"/>
</dbReference>
<gene>
    <name evidence="7" type="ORF">MSAN_02141300</name>
</gene>
<organism evidence="7 8">
    <name type="scientific">Mycena sanguinolenta</name>
    <dbReference type="NCBI Taxonomy" id="230812"/>
    <lineage>
        <taxon>Eukaryota</taxon>
        <taxon>Fungi</taxon>
        <taxon>Dikarya</taxon>
        <taxon>Basidiomycota</taxon>
        <taxon>Agaricomycotina</taxon>
        <taxon>Agaricomycetes</taxon>
        <taxon>Agaricomycetidae</taxon>
        <taxon>Agaricales</taxon>
        <taxon>Marasmiineae</taxon>
        <taxon>Mycenaceae</taxon>
        <taxon>Mycena</taxon>
    </lineage>
</organism>
<comment type="similarity">
    <text evidence="3">Belongs to the UTP11 family.</text>
</comment>